<sequence>MLCSFVVRLSTNLFHMMREFKFNAPSHLVRPNLEVTFSQKFRTFKYQLRQNYFKISRGKAQIEAAIQAGLDPNAWKSKEEILENVPMGVTPSNWTTFVENEFKEGVKESHEKKSENKKKCTIPHTLGRRTYANKCHILAEEDGMVTEDREYAWMKGHEKHDGTVHPSTVEKYEQVKAAYEKRKEGGTDCSYDFGSDGLIDVFGPDKGKRSLRGFSSSVSAKRAKQAFLTASLRDSTVNKCNSPVIRLKKVTAQNISSDHPTSEETILDDSCTPNSEFPPDFTPENHAFTRNLDPMSEPQPFDNSGYEESSYQSVNLLDRNGKIVAAGYVVTGSEGEVCHHRIVQKNERKVRIERVCNDSAPIWDPPQECIGDIQWT</sequence>
<dbReference type="PANTHER" id="PTHR33018:SF37">
    <property type="entry name" value="TRANSPOSASE TNP1_EN_SPM-LIKE DOMAIN-CONTAINING PROTEIN"/>
    <property type="match status" value="1"/>
</dbReference>
<dbReference type="EMBL" id="CM010724">
    <property type="protein sequence ID" value="RZC81098.1"/>
    <property type="molecule type" value="Genomic_DNA"/>
</dbReference>
<protein>
    <submittedName>
        <fullName evidence="1">Uncharacterized protein</fullName>
    </submittedName>
</protein>
<dbReference type="PANTHER" id="PTHR33018">
    <property type="entry name" value="OS10G0338966 PROTEIN-RELATED"/>
    <property type="match status" value="1"/>
</dbReference>
<reference evidence="1 2" key="1">
    <citation type="journal article" date="2018" name="Science">
        <title>The opium poppy genome and morphinan production.</title>
        <authorList>
            <person name="Guo L."/>
            <person name="Winzer T."/>
            <person name="Yang X."/>
            <person name="Li Y."/>
            <person name="Ning Z."/>
            <person name="He Z."/>
            <person name="Teodor R."/>
            <person name="Lu Y."/>
            <person name="Bowser T.A."/>
            <person name="Graham I.A."/>
            <person name="Ye K."/>
        </authorList>
    </citation>
    <scope>NUCLEOTIDE SEQUENCE [LARGE SCALE GENOMIC DNA]</scope>
    <source>
        <strain evidence="2">cv. HN1</strain>
        <tissue evidence="1">Leaves</tissue>
    </source>
</reference>
<dbReference type="Proteomes" id="UP000316621">
    <property type="component" value="Chromosome 10"/>
</dbReference>
<evidence type="ECO:0000313" key="1">
    <source>
        <dbReference type="EMBL" id="RZC81098.1"/>
    </source>
</evidence>
<proteinExistence type="predicted"/>
<dbReference type="AlphaFoldDB" id="A0A4Y7L9C9"/>
<dbReference type="Pfam" id="PF03004">
    <property type="entry name" value="Transposase_24"/>
    <property type="match status" value="1"/>
</dbReference>
<gene>
    <name evidence="1" type="ORF">C5167_043666</name>
</gene>
<name>A0A4Y7L9C9_PAPSO</name>
<keyword evidence="2" id="KW-1185">Reference proteome</keyword>
<organism evidence="1 2">
    <name type="scientific">Papaver somniferum</name>
    <name type="common">Opium poppy</name>
    <dbReference type="NCBI Taxonomy" id="3469"/>
    <lineage>
        <taxon>Eukaryota</taxon>
        <taxon>Viridiplantae</taxon>
        <taxon>Streptophyta</taxon>
        <taxon>Embryophyta</taxon>
        <taxon>Tracheophyta</taxon>
        <taxon>Spermatophyta</taxon>
        <taxon>Magnoliopsida</taxon>
        <taxon>Ranunculales</taxon>
        <taxon>Papaveraceae</taxon>
        <taxon>Papaveroideae</taxon>
        <taxon>Papaver</taxon>
    </lineage>
</organism>
<dbReference type="Gramene" id="RZC81098">
    <property type="protein sequence ID" value="RZC81098"/>
    <property type="gene ID" value="C5167_043666"/>
</dbReference>
<dbReference type="InterPro" id="IPR004252">
    <property type="entry name" value="Probable_transposase_24"/>
</dbReference>
<accession>A0A4Y7L9C9</accession>
<evidence type="ECO:0000313" key="2">
    <source>
        <dbReference type="Proteomes" id="UP000316621"/>
    </source>
</evidence>